<dbReference type="VEuPathDB" id="MicrosporidiaDB:THOM_2741"/>
<dbReference type="SUPFAM" id="SSF48334">
    <property type="entry name" value="DNA repair protein MutS, domain III"/>
    <property type="match status" value="1"/>
</dbReference>
<dbReference type="InParanoid" id="L7JS82"/>
<keyword evidence="2" id="KW-1185">Reference proteome</keyword>
<organism evidence="1 2">
    <name type="scientific">Trachipleistophora hominis</name>
    <name type="common">Microsporidian parasite</name>
    <dbReference type="NCBI Taxonomy" id="72359"/>
    <lineage>
        <taxon>Eukaryota</taxon>
        <taxon>Fungi</taxon>
        <taxon>Fungi incertae sedis</taxon>
        <taxon>Microsporidia</taxon>
        <taxon>Pleistophoridae</taxon>
        <taxon>Trachipleistophora</taxon>
    </lineage>
</organism>
<name>L7JS82_TRAHO</name>
<proteinExistence type="predicted"/>
<gene>
    <name evidence="1" type="ORF">THOM_2741</name>
</gene>
<accession>L7JS82</accession>
<evidence type="ECO:0000313" key="1">
    <source>
        <dbReference type="EMBL" id="ELQ74333.1"/>
    </source>
</evidence>
<dbReference type="STRING" id="72359.L7JS82"/>
<sequence length="79" mass="9237">MYELDNDMGDIENEIIDLELEILDELKIYTEKYTSQIKIAVDYISKLDVFNSLALAAQENGFVKPNISDKLQNEYLREF</sequence>
<dbReference type="AlphaFoldDB" id="L7JS82"/>
<evidence type="ECO:0000313" key="2">
    <source>
        <dbReference type="Proteomes" id="UP000011185"/>
    </source>
</evidence>
<dbReference type="InterPro" id="IPR036187">
    <property type="entry name" value="DNA_mismatch_repair_MutS_sf"/>
</dbReference>
<dbReference type="EMBL" id="JH994046">
    <property type="protein sequence ID" value="ELQ74333.1"/>
    <property type="molecule type" value="Genomic_DNA"/>
</dbReference>
<dbReference type="OrthoDB" id="29596at2759"/>
<protein>
    <submittedName>
        <fullName evidence="1">Putative DNA mismatch repair protein MutS, core protein</fullName>
    </submittedName>
</protein>
<dbReference type="HOGENOM" id="CLU_2607718_0_0_1"/>
<dbReference type="Proteomes" id="UP000011185">
    <property type="component" value="Unassembled WGS sequence"/>
</dbReference>
<reference evidence="1 2" key="1">
    <citation type="journal article" date="2012" name="PLoS Pathog.">
        <title>The genome of the obligate intracellular parasite Trachipleistophora hominis: new insights into microsporidian genome dynamics and reductive evolution.</title>
        <authorList>
            <person name="Heinz E."/>
            <person name="Williams T.A."/>
            <person name="Nakjang S."/>
            <person name="Noel C.J."/>
            <person name="Swan D.C."/>
            <person name="Goldberg A.V."/>
            <person name="Harris S.R."/>
            <person name="Weinmaier T."/>
            <person name="Markert S."/>
            <person name="Becher D."/>
            <person name="Bernhardt J."/>
            <person name="Dagan T."/>
            <person name="Hacker C."/>
            <person name="Lucocq J.M."/>
            <person name="Schweder T."/>
            <person name="Rattei T."/>
            <person name="Hall N."/>
            <person name="Hirt R.P."/>
            <person name="Embley T.M."/>
        </authorList>
    </citation>
    <scope>NUCLEOTIDE SEQUENCE [LARGE SCALE GENOMIC DNA]</scope>
</reference>